<keyword evidence="6" id="KW-1185">Reference proteome</keyword>
<accession>W3XNA6</accession>
<dbReference type="InterPro" id="IPR021858">
    <property type="entry name" value="Fun_TF"/>
</dbReference>
<dbReference type="GO" id="GO:0045944">
    <property type="term" value="P:positive regulation of transcription by RNA polymerase II"/>
    <property type="evidence" value="ECO:0007669"/>
    <property type="project" value="TreeGrafter"/>
</dbReference>
<dbReference type="Gene3D" id="4.10.240.10">
    <property type="entry name" value="Zn(2)-C6 fungal-type DNA-binding domain"/>
    <property type="match status" value="1"/>
</dbReference>
<evidence type="ECO:0000313" key="5">
    <source>
        <dbReference type="EMBL" id="ETS86726.1"/>
    </source>
</evidence>
<evidence type="ECO:0000256" key="1">
    <source>
        <dbReference type="ARBA" id="ARBA00004123"/>
    </source>
</evidence>
<dbReference type="Pfam" id="PF00172">
    <property type="entry name" value="Zn_clus"/>
    <property type="match status" value="1"/>
</dbReference>
<dbReference type="HOGENOM" id="CLU_019313_0_0_1"/>
<dbReference type="SMART" id="SM00066">
    <property type="entry name" value="GAL4"/>
    <property type="match status" value="1"/>
</dbReference>
<dbReference type="eggNOG" id="ENOG502S3ZW">
    <property type="taxonomic scope" value="Eukaryota"/>
</dbReference>
<sequence>MTLVPSGCWTCQVRHRKCDRETPRCHECSDRNIQCHGYGPKPSWMDGGVAEAQERSRIKAAVKSNFRQVRTRQNEARKARNPQSRDTAPVVPASSSQIYTPKSTDHESNDVSPCDTGSPIHGQRSALEQTDNRADAKGSGDLSAQEAGLVMYYLDHVFPWQFPYSSSQFRLGQRGWILWLLMRRGPFYDAAMSLASLHRRARNHDNDDGDEAALQRLCDFCQREGGTKLLENKTSLIEFLACGLFLISFEVVKGGRHSWQPHLAGITSIFGGKTPAEIMSFDGSDTENQELRTGLEFLLGHVLWFDILACISAETIPHLPHRSWLDVQELQTAEVMGCCNWVLLSIGNLAELQCWKRDRTQRGTLSVRELVDRSREIEVCLEQGLGTLGETTEATLESQVNWVSLVFTLAALVLLHTIVSGPQPALPEIKDTVRKGAVALRSGPKTSSFNGLMWAICVLGSMADEETQPVFDDVLTSMVRTSVWAMRIVYIVIR</sequence>
<name>W3XNA6_PESFW</name>
<dbReference type="InterPro" id="IPR036864">
    <property type="entry name" value="Zn2-C6_fun-type_DNA-bd_sf"/>
</dbReference>
<dbReference type="InterPro" id="IPR001138">
    <property type="entry name" value="Zn2Cys6_DnaBD"/>
</dbReference>
<dbReference type="OrthoDB" id="5213892at2759"/>
<dbReference type="PROSITE" id="PS50048">
    <property type="entry name" value="ZN2_CY6_FUNGAL_2"/>
    <property type="match status" value="1"/>
</dbReference>
<dbReference type="SUPFAM" id="SSF57701">
    <property type="entry name" value="Zn2/Cys6 DNA-binding domain"/>
    <property type="match status" value="1"/>
</dbReference>
<gene>
    <name evidence="5" type="ORF">PFICI_00554</name>
</gene>
<evidence type="ECO:0000259" key="4">
    <source>
        <dbReference type="PROSITE" id="PS50048"/>
    </source>
</evidence>
<dbReference type="InParanoid" id="W3XNA6"/>
<dbReference type="STRING" id="1229662.W3XNA6"/>
<evidence type="ECO:0000256" key="2">
    <source>
        <dbReference type="ARBA" id="ARBA00023242"/>
    </source>
</evidence>
<feature type="compositionally biased region" description="Polar residues" evidence="3">
    <location>
        <begin position="93"/>
        <end position="102"/>
    </location>
</feature>
<dbReference type="GO" id="GO:0000976">
    <property type="term" value="F:transcription cis-regulatory region binding"/>
    <property type="evidence" value="ECO:0007669"/>
    <property type="project" value="TreeGrafter"/>
</dbReference>
<reference evidence="6" key="1">
    <citation type="journal article" date="2015" name="BMC Genomics">
        <title>Genomic and transcriptomic analysis of the endophytic fungus Pestalotiopsis fici reveals its lifestyle and high potential for synthesis of natural products.</title>
        <authorList>
            <person name="Wang X."/>
            <person name="Zhang X."/>
            <person name="Liu L."/>
            <person name="Xiang M."/>
            <person name="Wang W."/>
            <person name="Sun X."/>
            <person name="Che Y."/>
            <person name="Guo L."/>
            <person name="Liu G."/>
            <person name="Guo L."/>
            <person name="Wang C."/>
            <person name="Yin W.B."/>
            <person name="Stadler M."/>
            <person name="Zhang X."/>
            <person name="Liu X."/>
        </authorList>
    </citation>
    <scope>NUCLEOTIDE SEQUENCE [LARGE SCALE GENOMIC DNA]</scope>
    <source>
        <strain evidence="6">W106-1 / CGMCC3.15140</strain>
    </source>
</reference>
<dbReference type="RefSeq" id="XP_007827326.1">
    <property type="nucleotide sequence ID" value="XM_007829135.1"/>
</dbReference>
<organism evidence="5 6">
    <name type="scientific">Pestalotiopsis fici (strain W106-1 / CGMCC3.15140)</name>
    <dbReference type="NCBI Taxonomy" id="1229662"/>
    <lineage>
        <taxon>Eukaryota</taxon>
        <taxon>Fungi</taxon>
        <taxon>Dikarya</taxon>
        <taxon>Ascomycota</taxon>
        <taxon>Pezizomycotina</taxon>
        <taxon>Sordariomycetes</taxon>
        <taxon>Xylariomycetidae</taxon>
        <taxon>Amphisphaeriales</taxon>
        <taxon>Sporocadaceae</taxon>
        <taxon>Pestalotiopsis</taxon>
    </lineage>
</organism>
<feature type="region of interest" description="Disordered" evidence="3">
    <location>
        <begin position="67"/>
        <end position="140"/>
    </location>
</feature>
<dbReference type="PANTHER" id="PTHR37534:SF26">
    <property type="entry name" value="TRANSCRIPTION FACTOR, PUTATIVE-RELATED"/>
    <property type="match status" value="1"/>
</dbReference>
<evidence type="ECO:0000256" key="3">
    <source>
        <dbReference type="SAM" id="MobiDB-lite"/>
    </source>
</evidence>
<dbReference type="OMA" id="MKRGPLY"/>
<dbReference type="Proteomes" id="UP000030651">
    <property type="component" value="Unassembled WGS sequence"/>
</dbReference>
<dbReference type="GO" id="GO:0005634">
    <property type="term" value="C:nucleus"/>
    <property type="evidence" value="ECO:0007669"/>
    <property type="project" value="UniProtKB-SubCell"/>
</dbReference>
<dbReference type="GeneID" id="19265567"/>
<dbReference type="AlphaFoldDB" id="W3XNA6"/>
<dbReference type="EMBL" id="KI912109">
    <property type="protein sequence ID" value="ETS86726.1"/>
    <property type="molecule type" value="Genomic_DNA"/>
</dbReference>
<dbReference type="KEGG" id="pfy:PFICI_00554"/>
<proteinExistence type="predicted"/>
<dbReference type="Pfam" id="PF11951">
    <property type="entry name" value="Fungal_trans_2"/>
    <property type="match status" value="1"/>
</dbReference>
<dbReference type="GO" id="GO:0000981">
    <property type="term" value="F:DNA-binding transcription factor activity, RNA polymerase II-specific"/>
    <property type="evidence" value="ECO:0007669"/>
    <property type="project" value="InterPro"/>
</dbReference>
<feature type="domain" description="Zn(2)-C6 fungal-type" evidence="4">
    <location>
        <begin position="7"/>
        <end position="35"/>
    </location>
</feature>
<dbReference type="CDD" id="cd00067">
    <property type="entry name" value="GAL4"/>
    <property type="match status" value="1"/>
</dbReference>
<evidence type="ECO:0000313" key="6">
    <source>
        <dbReference type="Proteomes" id="UP000030651"/>
    </source>
</evidence>
<comment type="subcellular location">
    <subcellularLocation>
        <location evidence="1">Nucleus</location>
    </subcellularLocation>
</comment>
<dbReference type="GO" id="GO:0008270">
    <property type="term" value="F:zinc ion binding"/>
    <property type="evidence" value="ECO:0007669"/>
    <property type="project" value="InterPro"/>
</dbReference>
<protein>
    <recommendedName>
        <fullName evidence="4">Zn(2)-C6 fungal-type domain-containing protein</fullName>
    </recommendedName>
</protein>
<keyword evidence="2" id="KW-0539">Nucleus</keyword>
<dbReference type="PANTHER" id="PTHR37534">
    <property type="entry name" value="TRANSCRIPTIONAL ACTIVATOR PROTEIN UGA3"/>
    <property type="match status" value="1"/>
</dbReference>